<dbReference type="EMBL" id="JAATOP010000006">
    <property type="protein sequence ID" value="NIY72837.1"/>
    <property type="molecule type" value="Genomic_DNA"/>
</dbReference>
<feature type="domain" description="HTH-like" evidence="1">
    <location>
        <begin position="5"/>
        <end position="72"/>
    </location>
</feature>
<dbReference type="InterPro" id="IPR056975">
    <property type="entry name" value="HTH_73"/>
</dbReference>
<dbReference type="RefSeq" id="WP_167638223.1">
    <property type="nucleotide sequence ID" value="NZ_JAATOP010000006.1"/>
</dbReference>
<comment type="caution">
    <text evidence="2">The sequence shown here is derived from an EMBL/GenBank/DDBJ whole genome shotgun (WGS) entry which is preliminary data.</text>
</comment>
<protein>
    <recommendedName>
        <fullName evidence="1">HTH-like domain-containing protein</fullName>
    </recommendedName>
</protein>
<sequence length="75" mass="8372">MEHSVLVDELKRRYQSASKSEVALSIHLFGIEFADALQGASVHLIAEEATGHPSYGTEIRKGMRLAKYVQLKTEK</sequence>
<evidence type="ECO:0000313" key="3">
    <source>
        <dbReference type="Proteomes" id="UP000709466"/>
    </source>
</evidence>
<name>A0ABX0W1N6_9RHOB</name>
<reference evidence="2 3" key="1">
    <citation type="submission" date="2020-03" db="EMBL/GenBank/DDBJ databases">
        <title>Bacterial isolates of synthetic phycosphere.</title>
        <authorList>
            <person name="Fu H."/>
            <person name="Moran M.A."/>
        </authorList>
    </citation>
    <scope>NUCLEOTIDE SEQUENCE [LARGE SCALE GENOMIC DNA]</scope>
    <source>
        <strain evidence="2 3">HF1</strain>
    </source>
</reference>
<dbReference type="Proteomes" id="UP000709466">
    <property type="component" value="Unassembled WGS sequence"/>
</dbReference>
<evidence type="ECO:0000313" key="2">
    <source>
        <dbReference type="EMBL" id="NIY72837.1"/>
    </source>
</evidence>
<gene>
    <name evidence="2" type="ORF">HCZ30_10385</name>
</gene>
<keyword evidence="3" id="KW-1185">Reference proteome</keyword>
<dbReference type="Pfam" id="PF24718">
    <property type="entry name" value="HTH_73"/>
    <property type="match status" value="1"/>
</dbReference>
<organism evidence="2 3">
    <name type="scientific">Marivivens donghaensis</name>
    <dbReference type="NCBI Taxonomy" id="1699413"/>
    <lineage>
        <taxon>Bacteria</taxon>
        <taxon>Pseudomonadati</taxon>
        <taxon>Pseudomonadota</taxon>
        <taxon>Alphaproteobacteria</taxon>
        <taxon>Rhodobacterales</taxon>
        <taxon>Paracoccaceae</taxon>
        <taxon>Marivivens group</taxon>
        <taxon>Marivivens</taxon>
    </lineage>
</organism>
<accession>A0ABX0W1N6</accession>
<proteinExistence type="predicted"/>
<evidence type="ECO:0000259" key="1">
    <source>
        <dbReference type="Pfam" id="PF24718"/>
    </source>
</evidence>